<proteinExistence type="inferred from homology"/>
<organism evidence="6 7">
    <name type="scientific">Cyphellophora europaea (strain CBS 101466)</name>
    <name type="common">Phialophora europaea</name>
    <dbReference type="NCBI Taxonomy" id="1220924"/>
    <lineage>
        <taxon>Eukaryota</taxon>
        <taxon>Fungi</taxon>
        <taxon>Dikarya</taxon>
        <taxon>Ascomycota</taxon>
        <taxon>Pezizomycotina</taxon>
        <taxon>Eurotiomycetes</taxon>
        <taxon>Chaetothyriomycetidae</taxon>
        <taxon>Chaetothyriales</taxon>
        <taxon>Cyphellophoraceae</taxon>
        <taxon>Cyphellophora</taxon>
    </lineage>
</organism>
<evidence type="ECO:0000256" key="2">
    <source>
        <dbReference type="ARBA" id="ARBA00012632"/>
    </source>
</evidence>
<dbReference type="AlphaFoldDB" id="W2S612"/>
<dbReference type="Gene3D" id="3.40.50.1240">
    <property type="entry name" value="Phosphoglycerate mutase-like"/>
    <property type="match status" value="1"/>
</dbReference>
<dbReference type="InterPro" id="IPR033379">
    <property type="entry name" value="Acid_Pase_AS"/>
</dbReference>
<dbReference type="GO" id="GO:0016158">
    <property type="term" value="F:inositol hexakisphosphate 3-phosphatase activity"/>
    <property type="evidence" value="ECO:0007669"/>
    <property type="project" value="UniProtKB-EC"/>
</dbReference>
<dbReference type="InterPro" id="IPR000560">
    <property type="entry name" value="His_Pase_clade-2"/>
</dbReference>
<dbReference type="VEuPathDB" id="FungiDB:HMPREF1541_10687"/>
<dbReference type="PRINTS" id="PR00049">
    <property type="entry name" value="WILMSTUMOUR"/>
</dbReference>
<evidence type="ECO:0000256" key="5">
    <source>
        <dbReference type="SAM" id="SignalP"/>
    </source>
</evidence>
<keyword evidence="5" id="KW-0732">Signal</keyword>
<dbReference type="PROSITE" id="PS00778">
    <property type="entry name" value="HIS_ACID_PHOSPHAT_2"/>
    <property type="match status" value="1"/>
</dbReference>
<keyword evidence="3" id="KW-0378">Hydrolase</keyword>
<evidence type="ECO:0000256" key="4">
    <source>
        <dbReference type="SAM" id="MobiDB-lite"/>
    </source>
</evidence>
<dbReference type="HOGENOM" id="CLU_020880_3_0_1"/>
<evidence type="ECO:0000313" key="7">
    <source>
        <dbReference type="Proteomes" id="UP000030752"/>
    </source>
</evidence>
<dbReference type="SUPFAM" id="SSF53254">
    <property type="entry name" value="Phosphoglycerate mutase-like"/>
    <property type="match status" value="1"/>
</dbReference>
<dbReference type="STRING" id="1220924.W2S612"/>
<dbReference type="Pfam" id="PF00328">
    <property type="entry name" value="His_Phos_2"/>
    <property type="match status" value="1"/>
</dbReference>
<name>W2S612_CYPE1</name>
<dbReference type="InParanoid" id="W2S612"/>
<dbReference type="EMBL" id="KI635846">
    <property type="protein sequence ID" value="ETN44137.1"/>
    <property type="molecule type" value="Genomic_DNA"/>
</dbReference>
<dbReference type="GeneID" id="19978026"/>
<accession>W2S612</accession>
<keyword evidence="7" id="KW-1185">Reference proteome</keyword>
<dbReference type="PROSITE" id="PS00616">
    <property type="entry name" value="HIS_ACID_PHOSPHAT_1"/>
    <property type="match status" value="1"/>
</dbReference>
<dbReference type="EC" id="3.1.3.8" evidence="2"/>
<comment type="similarity">
    <text evidence="1">Belongs to the histidine acid phosphatase family.</text>
</comment>
<dbReference type="eggNOG" id="KOG1382">
    <property type="taxonomic scope" value="Eukaryota"/>
</dbReference>
<protein>
    <recommendedName>
        <fullName evidence="2">3-phytase</fullName>
        <ecNumber evidence="2">3.1.3.8</ecNumber>
    </recommendedName>
</protein>
<dbReference type="GO" id="GO:0003993">
    <property type="term" value="F:acid phosphatase activity"/>
    <property type="evidence" value="ECO:0007669"/>
    <property type="project" value="TreeGrafter"/>
</dbReference>
<sequence length="525" mass="56320">MKYTATLLGLLSLAGAQYPAGGGGGGRPGNGNGNGNPFPGRPGQPGPPRPPPGGPGPTRPPPPPPPPGTGPGGGGDEGFNPLEHLGANSPWFPGPNVFGISPEAPEGCKVDQAVYIARHGSRYPDPGAYNGWLTLYETLQAANFTATGPLAFLPDWEPVIDFPDQQLRQLSPGGYDELQTLGVELRTRYPGWYEYGSPFRVFSNDYERTVDSARLFARGYLGPNATTLGQIHPILASDDSVVANSLATSDSCPTYDDRSGRGYADVWDSIYLPPIAERLNGFVTGDLNLTADNVSNFPYLCGFETQITRRVSPFCAVFTPDEILQYEYRQDLRYWYGTGPGSFRNTSVMLPVIQGVVDLLQSGPDTPVKGAEPGQQDTVGPLSVAFTHDNQINQMASSLGIFDAQPPLAADAMNSSRIYVSSRNNPMRGTVAFERLTCGAGATEDKYLRLLLNDAVYPVPACSEGPGMSCPLQRYNEEVLARKWAESGDFEEFCELPEGSVTTSETGGVTFFTDLTLAAIRTVQP</sequence>
<feature type="region of interest" description="Disordered" evidence="4">
    <location>
        <begin position="15"/>
        <end position="90"/>
    </location>
</feature>
<dbReference type="RefSeq" id="XP_008713579.1">
    <property type="nucleotide sequence ID" value="XM_008715357.1"/>
</dbReference>
<feature type="compositionally biased region" description="Pro residues" evidence="4">
    <location>
        <begin position="39"/>
        <end position="69"/>
    </location>
</feature>
<dbReference type="InterPro" id="IPR029033">
    <property type="entry name" value="His_PPase_superfam"/>
</dbReference>
<feature type="signal peptide" evidence="5">
    <location>
        <begin position="1"/>
        <end position="16"/>
    </location>
</feature>
<dbReference type="GO" id="GO:0009277">
    <property type="term" value="C:fungal-type cell wall"/>
    <property type="evidence" value="ECO:0007669"/>
    <property type="project" value="TreeGrafter"/>
</dbReference>
<dbReference type="CDD" id="cd07061">
    <property type="entry name" value="HP_HAP_like"/>
    <property type="match status" value="1"/>
</dbReference>
<evidence type="ECO:0000256" key="1">
    <source>
        <dbReference type="ARBA" id="ARBA00005375"/>
    </source>
</evidence>
<dbReference type="PANTHER" id="PTHR20963:SF23">
    <property type="entry name" value="3-PHYTASE"/>
    <property type="match status" value="1"/>
</dbReference>
<feature type="compositionally biased region" description="Gly residues" evidence="4">
    <location>
        <begin position="20"/>
        <end position="34"/>
    </location>
</feature>
<evidence type="ECO:0000313" key="6">
    <source>
        <dbReference type="EMBL" id="ETN44137.1"/>
    </source>
</evidence>
<dbReference type="OrthoDB" id="6509975at2759"/>
<evidence type="ECO:0000256" key="3">
    <source>
        <dbReference type="ARBA" id="ARBA00022801"/>
    </source>
</evidence>
<gene>
    <name evidence="6" type="ORF">HMPREF1541_10687</name>
</gene>
<dbReference type="PANTHER" id="PTHR20963">
    <property type="entry name" value="MULTIPLE INOSITOL POLYPHOSPHATE PHOSPHATASE-RELATED"/>
    <property type="match status" value="1"/>
</dbReference>
<reference evidence="6 7" key="1">
    <citation type="submission" date="2013-03" db="EMBL/GenBank/DDBJ databases">
        <title>The Genome Sequence of Phialophora europaea CBS 101466.</title>
        <authorList>
            <consortium name="The Broad Institute Genomics Platform"/>
            <person name="Cuomo C."/>
            <person name="de Hoog S."/>
            <person name="Gorbushina A."/>
            <person name="Walker B."/>
            <person name="Young S.K."/>
            <person name="Zeng Q."/>
            <person name="Gargeya S."/>
            <person name="Fitzgerald M."/>
            <person name="Haas B."/>
            <person name="Abouelleil A."/>
            <person name="Allen A.W."/>
            <person name="Alvarado L."/>
            <person name="Arachchi H.M."/>
            <person name="Berlin A.M."/>
            <person name="Chapman S.B."/>
            <person name="Gainer-Dewar J."/>
            <person name="Goldberg J."/>
            <person name="Griggs A."/>
            <person name="Gujja S."/>
            <person name="Hansen M."/>
            <person name="Howarth C."/>
            <person name="Imamovic A."/>
            <person name="Ireland A."/>
            <person name="Larimer J."/>
            <person name="McCowan C."/>
            <person name="Murphy C."/>
            <person name="Pearson M."/>
            <person name="Poon T.W."/>
            <person name="Priest M."/>
            <person name="Roberts A."/>
            <person name="Saif S."/>
            <person name="Shea T."/>
            <person name="Sisk P."/>
            <person name="Sykes S."/>
            <person name="Wortman J."/>
            <person name="Nusbaum C."/>
            <person name="Birren B."/>
        </authorList>
    </citation>
    <scope>NUCLEOTIDE SEQUENCE [LARGE SCALE GENOMIC DNA]</scope>
    <source>
        <strain evidence="6 7">CBS 101466</strain>
    </source>
</reference>
<dbReference type="Proteomes" id="UP000030752">
    <property type="component" value="Unassembled WGS sequence"/>
</dbReference>
<feature type="chain" id="PRO_5004824315" description="3-phytase" evidence="5">
    <location>
        <begin position="17"/>
        <end position="525"/>
    </location>
</feature>